<accession>A0A9P6LP45</accession>
<keyword evidence="3" id="KW-1185">Reference proteome</keyword>
<evidence type="ECO:0000313" key="3">
    <source>
        <dbReference type="Proteomes" id="UP000749646"/>
    </source>
</evidence>
<gene>
    <name evidence="2" type="ORF">BGZ65_012267</name>
</gene>
<reference evidence="2" key="1">
    <citation type="journal article" date="2020" name="Fungal Divers.">
        <title>Resolving the Mortierellaceae phylogeny through synthesis of multi-gene phylogenetics and phylogenomics.</title>
        <authorList>
            <person name="Vandepol N."/>
            <person name="Liber J."/>
            <person name="Desiro A."/>
            <person name="Na H."/>
            <person name="Kennedy M."/>
            <person name="Barry K."/>
            <person name="Grigoriev I.V."/>
            <person name="Miller A.N."/>
            <person name="O'Donnell K."/>
            <person name="Stajich J.E."/>
            <person name="Bonito G."/>
        </authorList>
    </citation>
    <scope>NUCLEOTIDE SEQUENCE</scope>
    <source>
        <strain evidence="2">MES-2147</strain>
    </source>
</reference>
<dbReference type="OrthoDB" id="10529743at2759"/>
<protein>
    <recommendedName>
        <fullName evidence="1">Arm-like repeat domain-containing protein</fullName>
    </recommendedName>
</protein>
<dbReference type="Pfam" id="PF23948">
    <property type="entry name" value="ARM_5"/>
    <property type="match status" value="1"/>
</dbReference>
<dbReference type="Proteomes" id="UP000749646">
    <property type="component" value="Unassembled WGS sequence"/>
</dbReference>
<feature type="non-terminal residue" evidence="2">
    <location>
        <position position="1"/>
    </location>
</feature>
<feature type="domain" description="Arm-like repeat" evidence="1">
    <location>
        <begin position="1"/>
        <end position="108"/>
    </location>
</feature>
<comment type="caution">
    <text evidence="2">The sequence shown here is derived from an EMBL/GenBank/DDBJ whole genome shotgun (WGS) entry which is preliminary data.</text>
</comment>
<dbReference type="AlphaFoldDB" id="A0A9P6LP45"/>
<evidence type="ECO:0000313" key="2">
    <source>
        <dbReference type="EMBL" id="KAF9919257.1"/>
    </source>
</evidence>
<dbReference type="InterPro" id="IPR056251">
    <property type="entry name" value="Arm_rpt_dom"/>
</dbReference>
<sequence length="221" mass="24329">MADTKVEGLDREKLHEPLSSYLNAMKGISDPYLVYQVAYAYQALQCVPDDETLWQATLRRSGKVIKGVSGLVSAVKGLDISGFIEGLKDIQKGLGGATEVIQLVVSVFAETLLQELKLNADTNQQALMQKDSNTYPLKVGLPALGTPSLLDRVQNKPDVETSLRQLRKQRLKVQGDAVYIHPQAKASLQSPDDEWFPLKEKVEEFLSSNQKVFLLLGDSGA</sequence>
<evidence type="ECO:0000259" key="1">
    <source>
        <dbReference type="Pfam" id="PF23948"/>
    </source>
</evidence>
<name>A0A9P6LP45_9FUNG</name>
<dbReference type="EMBL" id="JAAAHW010011565">
    <property type="protein sequence ID" value="KAF9919257.1"/>
    <property type="molecule type" value="Genomic_DNA"/>
</dbReference>
<organism evidence="2 3">
    <name type="scientific">Modicella reniformis</name>
    <dbReference type="NCBI Taxonomy" id="1440133"/>
    <lineage>
        <taxon>Eukaryota</taxon>
        <taxon>Fungi</taxon>
        <taxon>Fungi incertae sedis</taxon>
        <taxon>Mucoromycota</taxon>
        <taxon>Mortierellomycotina</taxon>
        <taxon>Mortierellomycetes</taxon>
        <taxon>Mortierellales</taxon>
        <taxon>Mortierellaceae</taxon>
        <taxon>Modicella</taxon>
    </lineage>
</organism>
<proteinExistence type="predicted"/>